<dbReference type="WBParaSite" id="Hba_11932">
    <property type="protein sequence ID" value="Hba_11932"/>
    <property type="gene ID" value="Hba_11932"/>
</dbReference>
<evidence type="ECO:0000313" key="2">
    <source>
        <dbReference type="WBParaSite" id="Hba_11932"/>
    </source>
</evidence>
<keyword evidence="1" id="KW-1185">Reference proteome</keyword>
<organism evidence="1 2">
    <name type="scientific">Heterorhabditis bacteriophora</name>
    <name type="common">Entomopathogenic nematode worm</name>
    <dbReference type="NCBI Taxonomy" id="37862"/>
    <lineage>
        <taxon>Eukaryota</taxon>
        <taxon>Metazoa</taxon>
        <taxon>Ecdysozoa</taxon>
        <taxon>Nematoda</taxon>
        <taxon>Chromadorea</taxon>
        <taxon>Rhabditida</taxon>
        <taxon>Rhabditina</taxon>
        <taxon>Rhabditomorpha</taxon>
        <taxon>Strongyloidea</taxon>
        <taxon>Heterorhabditidae</taxon>
        <taxon>Heterorhabditis</taxon>
    </lineage>
</organism>
<dbReference type="AlphaFoldDB" id="A0A1I7X2V8"/>
<protein>
    <submittedName>
        <fullName evidence="2">Uncharacterized protein</fullName>
    </submittedName>
</protein>
<sequence length="118" mass="13182">MKEIFYAFRTLQEGIMSAIIVMSNDRVVPHDVTTKDDLFYQITCNYSESRSNKINKGSVLGGLSPIAIHSTQAPRNISLQIMKKGRAVDSVLIGETLTARVESTFPGVPYLFIIKLFK</sequence>
<proteinExistence type="predicted"/>
<reference evidence="2" key="1">
    <citation type="submission" date="2016-11" db="UniProtKB">
        <authorList>
            <consortium name="WormBaseParasite"/>
        </authorList>
    </citation>
    <scope>IDENTIFICATION</scope>
</reference>
<name>A0A1I7X2V8_HETBA</name>
<dbReference type="Proteomes" id="UP000095283">
    <property type="component" value="Unplaced"/>
</dbReference>
<accession>A0A1I7X2V8</accession>
<evidence type="ECO:0000313" key="1">
    <source>
        <dbReference type="Proteomes" id="UP000095283"/>
    </source>
</evidence>